<dbReference type="InterPro" id="IPR029058">
    <property type="entry name" value="AB_hydrolase_fold"/>
</dbReference>
<feature type="compositionally biased region" description="Gly residues" evidence="1">
    <location>
        <begin position="104"/>
        <end position="115"/>
    </location>
</feature>
<feature type="region of interest" description="Disordered" evidence="1">
    <location>
        <begin position="82"/>
        <end position="147"/>
    </location>
</feature>
<dbReference type="EMBL" id="BAAANL010000005">
    <property type="protein sequence ID" value="GAA1867552.1"/>
    <property type="molecule type" value="Genomic_DNA"/>
</dbReference>
<name>A0ABP4ZTQ7_9MICO</name>
<comment type="caution">
    <text evidence="2">The sequence shown here is derived from an EMBL/GenBank/DDBJ whole genome shotgun (WGS) entry which is preliminary data.</text>
</comment>
<reference evidence="3" key="1">
    <citation type="journal article" date="2019" name="Int. J. Syst. Evol. Microbiol.">
        <title>The Global Catalogue of Microorganisms (GCM) 10K type strain sequencing project: providing services to taxonomists for standard genome sequencing and annotation.</title>
        <authorList>
            <consortium name="The Broad Institute Genomics Platform"/>
            <consortium name="The Broad Institute Genome Sequencing Center for Infectious Disease"/>
            <person name="Wu L."/>
            <person name="Ma J."/>
        </authorList>
    </citation>
    <scope>NUCLEOTIDE SEQUENCE [LARGE SCALE GENOMIC DNA]</scope>
    <source>
        <strain evidence="3">JCM 14326</strain>
    </source>
</reference>
<sequence>MPGSTAAQLWGQDIEQVRDLARTFREHSRQLDAARETIGHAVLGFEGYGPDVDVLREIWSGDLAPAMARIAAALHEAGDVAERNAGAQEETSADDGREGTAVSGDGGGGGNGGGTAAALFPGGPAGDFAGSTGRPGDHAPDLAGWHSGPGSVVADSWDNLLDAGGQLWDATGGSILEGRWPRTTEIVASGALFGGALADTALTTGTGGRVDLDLFDDGEPVAGEPVAVDLDREGHYPRDLEDLVSAVEDTSGPEVRVTTIETARGPRVVVSVPGTQEWNPSTGGNPADLTGNLVTAGGGTSTMTGSVELAMRNAAIPPGAEVMLVGHSQGGMTVADLVSDPGFVSAHHVTHAMVYGSPVDSERLDARVHVLELAHRNDLVPRLDLGDAPALPGPVPGVVLPGPPGGHEQAGPSHTEVTFGDSPGGLLDIGANHGSAGYREALAAGTDPGLLAYEQRLRDAGFLGSGHDASNTTAVDVSIGRRQADHAPA</sequence>
<protein>
    <recommendedName>
        <fullName evidence="4">PGAP1-like protein</fullName>
    </recommendedName>
</protein>
<feature type="region of interest" description="Disordered" evidence="1">
    <location>
        <begin position="464"/>
        <end position="489"/>
    </location>
</feature>
<dbReference type="SUPFAM" id="SSF53474">
    <property type="entry name" value="alpha/beta-Hydrolases"/>
    <property type="match status" value="1"/>
</dbReference>
<keyword evidence="3" id="KW-1185">Reference proteome</keyword>
<dbReference type="Proteomes" id="UP001501094">
    <property type="component" value="Unassembled WGS sequence"/>
</dbReference>
<evidence type="ECO:0008006" key="4">
    <source>
        <dbReference type="Google" id="ProtNLM"/>
    </source>
</evidence>
<gene>
    <name evidence="2" type="ORF">GCM10009751_27270</name>
</gene>
<organism evidence="2 3">
    <name type="scientific">Myceligenerans crystallogenes</name>
    <dbReference type="NCBI Taxonomy" id="316335"/>
    <lineage>
        <taxon>Bacteria</taxon>
        <taxon>Bacillati</taxon>
        <taxon>Actinomycetota</taxon>
        <taxon>Actinomycetes</taxon>
        <taxon>Micrococcales</taxon>
        <taxon>Promicromonosporaceae</taxon>
        <taxon>Myceligenerans</taxon>
    </lineage>
</organism>
<evidence type="ECO:0000313" key="3">
    <source>
        <dbReference type="Proteomes" id="UP001501094"/>
    </source>
</evidence>
<proteinExistence type="predicted"/>
<dbReference type="RefSeq" id="WP_344103784.1">
    <property type="nucleotide sequence ID" value="NZ_BAAANL010000005.1"/>
</dbReference>
<evidence type="ECO:0000256" key="1">
    <source>
        <dbReference type="SAM" id="MobiDB-lite"/>
    </source>
</evidence>
<evidence type="ECO:0000313" key="2">
    <source>
        <dbReference type="EMBL" id="GAA1867552.1"/>
    </source>
</evidence>
<dbReference type="Gene3D" id="3.40.50.1820">
    <property type="entry name" value="alpha/beta hydrolase"/>
    <property type="match status" value="1"/>
</dbReference>
<accession>A0ABP4ZTQ7</accession>